<dbReference type="InterPro" id="IPR036365">
    <property type="entry name" value="PGBD-like_sf"/>
</dbReference>
<evidence type="ECO:0000256" key="3">
    <source>
        <dbReference type="ARBA" id="ARBA00022801"/>
    </source>
</evidence>
<dbReference type="SUPFAM" id="SSF52096">
    <property type="entry name" value="ClpP/crotonase"/>
    <property type="match status" value="1"/>
</dbReference>
<dbReference type="Gene3D" id="3.90.226.10">
    <property type="entry name" value="2-enoyl-CoA Hydratase, Chain A, domain 1"/>
    <property type="match status" value="1"/>
</dbReference>
<gene>
    <name evidence="7" type="ORF">DS031_00025</name>
</gene>
<dbReference type="InterPro" id="IPR005151">
    <property type="entry name" value="Tail-specific_protease"/>
</dbReference>
<dbReference type="Pfam" id="PF03572">
    <property type="entry name" value="Peptidase_S41"/>
    <property type="match status" value="1"/>
</dbReference>
<dbReference type="Gene3D" id="1.10.101.10">
    <property type="entry name" value="PGBD-like superfamily/PGBD"/>
    <property type="match status" value="1"/>
</dbReference>
<feature type="domain" description="PDZ" evidence="6">
    <location>
        <begin position="99"/>
        <end position="169"/>
    </location>
</feature>
<comment type="similarity">
    <text evidence="1 5">Belongs to the peptidase S41A family.</text>
</comment>
<dbReference type="InterPro" id="IPR036366">
    <property type="entry name" value="PGBDSf"/>
</dbReference>
<dbReference type="CDD" id="cd06782">
    <property type="entry name" value="cpPDZ_CPP-like"/>
    <property type="match status" value="1"/>
</dbReference>
<organism evidence="7 8">
    <name type="scientific">Bacillus taeanensis</name>
    <dbReference type="NCBI Taxonomy" id="273032"/>
    <lineage>
        <taxon>Bacteria</taxon>
        <taxon>Bacillati</taxon>
        <taxon>Bacillota</taxon>
        <taxon>Bacilli</taxon>
        <taxon>Bacillales</taxon>
        <taxon>Bacillaceae</taxon>
        <taxon>Bacillus</taxon>
    </lineage>
</organism>
<dbReference type="NCBIfam" id="TIGR00225">
    <property type="entry name" value="prc"/>
    <property type="match status" value="1"/>
</dbReference>
<dbReference type="Pfam" id="PF22694">
    <property type="entry name" value="CtpB_N-like"/>
    <property type="match status" value="1"/>
</dbReference>
<dbReference type="InterPro" id="IPR029045">
    <property type="entry name" value="ClpP/crotonase-like_dom_sf"/>
</dbReference>
<dbReference type="FunFam" id="2.30.42.10:FF:000063">
    <property type="entry name" value="Peptidase, S41 family"/>
    <property type="match status" value="1"/>
</dbReference>
<dbReference type="SMART" id="SM00245">
    <property type="entry name" value="TSPc"/>
    <property type="match status" value="1"/>
</dbReference>
<protein>
    <submittedName>
        <fullName evidence="7">Peptidase S41</fullName>
    </submittedName>
</protein>
<accession>A0A366Y1A1</accession>
<dbReference type="Pfam" id="PF01471">
    <property type="entry name" value="PG_binding_1"/>
    <property type="match status" value="1"/>
</dbReference>
<dbReference type="InterPro" id="IPR055210">
    <property type="entry name" value="CtpA/B_N"/>
</dbReference>
<evidence type="ECO:0000256" key="5">
    <source>
        <dbReference type="RuleBase" id="RU004404"/>
    </source>
</evidence>
<dbReference type="SUPFAM" id="SSF50156">
    <property type="entry name" value="PDZ domain-like"/>
    <property type="match status" value="1"/>
</dbReference>
<evidence type="ECO:0000256" key="4">
    <source>
        <dbReference type="ARBA" id="ARBA00022825"/>
    </source>
</evidence>
<evidence type="ECO:0000313" key="7">
    <source>
        <dbReference type="EMBL" id="RBW71616.1"/>
    </source>
</evidence>
<dbReference type="Pfam" id="PF00595">
    <property type="entry name" value="PDZ"/>
    <property type="match status" value="1"/>
</dbReference>
<evidence type="ECO:0000313" key="8">
    <source>
        <dbReference type="Proteomes" id="UP000253314"/>
    </source>
</evidence>
<dbReference type="InterPro" id="IPR002477">
    <property type="entry name" value="Peptidoglycan-bd-like"/>
</dbReference>
<name>A0A366Y1A1_9BACI</name>
<proteinExistence type="inferred from homology"/>
<dbReference type="InterPro" id="IPR036034">
    <property type="entry name" value="PDZ_sf"/>
</dbReference>
<evidence type="ECO:0000256" key="1">
    <source>
        <dbReference type="ARBA" id="ARBA00009179"/>
    </source>
</evidence>
<evidence type="ECO:0000256" key="2">
    <source>
        <dbReference type="ARBA" id="ARBA00022670"/>
    </source>
</evidence>
<keyword evidence="3 5" id="KW-0378">Hydrolase</keyword>
<evidence type="ECO:0000259" key="6">
    <source>
        <dbReference type="PROSITE" id="PS50106"/>
    </source>
</evidence>
<dbReference type="PROSITE" id="PS50106">
    <property type="entry name" value="PDZ"/>
    <property type="match status" value="1"/>
</dbReference>
<dbReference type="GO" id="GO:0004175">
    <property type="term" value="F:endopeptidase activity"/>
    <property type="evidence" value="ECO:0007669"/>
    <property type="project" value="TreeGrafter"/>
</dbReference>
<sequence length="475" mass="52431">MVLSLLVGAGAAYFGLSFMNDKPSFELAKNGTSQDNGAKREAVNEEFEKLEKTYNYISERYVKEIGEEKLLEGAIQGMVDVLEDPYSVYMDEKTAEEFMNSLDSSFEGIGAEVTMRNGRVTIVAPFKDSPAERSGLKPNDQIITINGESTEKLDLYEAVLKIRGEKGTVVTLGIERPGASDVIKVDVTRDQIPIETVYSDLLQSDGKKIGVIEITSFSSDTAKDFQAALKDLEQQGMDGLVIDVRGNPGGYLESVDAISKLLIPKDKPFVQIEDRDGKKERYFSANEEKKPYPIVGLIDRGSASASEILAGALKEAGGYDLVGEKSFGKGTVQQTIEMGDGSNLKLTMFKWLTPDGNWIHQEGIAPTVEVQQPDYFYANPLTVEEEPLGYDMNNEQIQSAQLMLKGLGFDTGRTDGYFSKQTEEAVQAFQEKNELSVTGKIDEKTAGKLQELIIEEVRNKENDIQLQKAVELLVK</sequence>
<dbReference type="SMART" id="SM00228">
    <property type="entry name" value="PDZ"/>
    <property type="match status" value="1"/>
</dbReference>
<dbReference type="EMBL" id="QOCW01000001">
    <property type="protein sequence ID" value="RBW71616.1"/>
    <property type="molecule type" value="Genomic_DNA"/>
</dbReference>
<dbReference type="SUPFAM" id="SSF47090">
    <property type="entry name" value="PGBD-like"/>
    <property type="match status" value="1"/>
</dbReference>
<dbReference type="Gene3D" id="3.30.750.44">
    <property type="match status" value="1"/>
</dbReference>
<keyword evidence="8" id="KW-1185">Reference proteome</keyword>
<dbReference type="GO" id="GO:0007165">
    <property type="term" value="P:signal transduction"/>
    <property type="evidence" value="ECO:0007669"/>
    <property type="project" value="TreeGrafter"/>
</dbReference>
<dbReference type="InterPro" id="IPR004447">
    <property type="entry name" value="Peptidase_S41A"/>
</dbReference>
<dbReference type="GO" id="GO:0008236">
    <property type="term" value="F:serine-type peptidase activity"/>
    <property type="evidence" value="ECO:0007669"/>
    <property type="project" value="UniProtKB-KW"/>
</dbReference>
<dbReference type="CDD" id="cd07560">
    <property type="entry name" value="Peptidase_S41_CPP"/>
    <property type="match status" value="1"/>
</dbReference>
<keyword evidence="4 5" id="KW-0720">Serine protease</keyword>
<dbReference type="GO" id="GO:0006508">
    <property type="term" value="P:proteolysis"/>
    <property type="evidence" value="ECO:0007669"/>
    <property type="project" value="UniProtKB-KW"/>
</dbReference>
<dbReference type="Proteomes" id="UP000253314">
    <property type="component" value="Unassembled WGS sequence"/>
</dbReference>
<dbReference type="InterPro" id="IPR001478">
    <property type="entry name" value="PDZ"/>
</dbReference>
<comment type="caution">
    <text evidence="7">The sequence shown here is derived from an EMBL/GenBank/DDBJ whole genome shotgun (WGS) entry which is preliminary data.</text>
</comment>
<dbReference type="AlphaFoldDB" id="A0A366Y1A1"/>
<dbReference type="GO" id="GO:0030288">
    <property type="term" value="C:outer membrane-bounded periplasmic space"/>
    <property type="evidence" value="ECO:0007669"/>
    <property type="project" value="TreeGrafter"/>
</dbReference>
<dbReference type="PANTHER" id="PTHR32060">
    <property type="entry name" value="TAIL-SPECIFIC PROTEASE"/>
    <property type="match status" value="1"/>
</dbReference>
<dbReference type="Gene3D" id="2.30.42.10">
    <property type="match status" value="1"/>
</dbReference>
<keyword evidence="2 5" id="KW-0645">Protease</keyword>
<dbReference type="PANTHER" id="PTHR32060:SF29">
    <property type="entry name" value="CARBOXY-TERMINAL PROCESSING PROTEASE CTPB"/>
    <property type="match status" value="1"/>
</dbReference>
<dbReference type="OrthoDB" id="9812068at2"/>
<reference evidence="7 8" key="1">
    <citation type="submission" date="2018-07" db="EMBL/GenBank/DDBJ databases">
        <title>Lottiidibacillus patelloidae gen. nov., sp. nov., isolated from the intestinal tract of a marine limpet and the reclassification of B. taeanensis BH030017T, B. algicola KMM 3737T and B. hwajinpoensis SW-72T as genus Lottiidibacillus.</title>
        <authorList>
            <person name="Liu R."/>
            <person name="Huang Z."/>
        </authorList>
    </citation>
    <scope>NUCLEOTIDE SEQUENCE [LARGE SCALE GENOMIC DNA]</scope>
    <source>
        <strain evidence="7 8">BH030017</strain>
    </source>
</reference>